<keyword evidence="1" id="KW-0812">Transmembrane</keyword>
<dbReference type="PANTHER" id="PTHR43179:SF7">
    <property type="entry name" value="RHAMNOSYLTRANSFERASE WBBL"/>
    <property type="match status" value="1"/>
</dbReference>
<dbReference type="InterPro" id="IPR001173">
    <property type="entry name" value="Glyco_trans_2-like"/>
</dbReference>
<dbReference type="SUPFAM" id="SSF53448">
    <property type="entry name" value="Nucleotide-diphospho-sugar transferases"/>
    <property type="match status" value="1"/>
</dbReference>
<organism evidence="3 4">
    <name type="scientific">Rhodanobacter panaciterrae</name>
    <dbReference type="NCBI Taxonomy" id="490572"/>
    <lineage>
        <taxon>Bacteria</taxon>
        <taxon>Pseudomonadati</taxon>
        <taxon>Pseudomonadota</taxon>
        <taxon>Gammaproteobacteria</taxon>
        <taxon>Lysobacterales</taxon>
        <taxon>Rhodanobacteraceae</taxon>
        <taxon>Rhodanobacter</taxon>
    </lineage>
</organism>
<reference evidence="4" key="1">
    <citation type="journal article" date="2019" name="Int. J. Syst. Evol. Microbiol.">
        <title>The Global Catalogue of Microorganisms (GCM) 10K type strain sequencing project: providing services to taxonomists for standard genome sequencing and annotation.</title>
        <authorList>
            <consortium name="The Broad Institute Genomics Platform"/>
            <consortium name="The Broad Institute Genome Sequencing Center for Infectious Disease"/>
            <person name="Wu L."/>
            <person name="Ma J."/>
        </authorList>
    </citation>
    <scope>NUCLEOTIDE SEQUENCE [LARGE SCALE GENOMIC DNA]</scope>
    <source>
        <strain evidence="4">KCTC 22232</strain>
    </source>
</reference>
<evidence type="ECO:0000313" key="3">
    <source>
        <dbReference type="EMBL" id="GGY15884.1"/>
    </source>
</evidence>
<protein>
    <recommendedName>
        <fullName evidence="2">Glycosyltransferase 2-like domain-containing protein</fullName>
    </recommendedName>
</protein>
<keyword evidence="1" id="KW-0472">Membrane</keyword>
<dbReference type="Pfam" id="PF00535">
    <property type="entry name" value="Glycos_transf_2"/>
    <property type="match status" value="1"/>
</dbReference>
<dbReference type="EMBL" id="BMXT01000001">
    <property type="protein sequence ID" value="GGY15884.1"/>
    <property type="molecule type" value="Genomic_DNA"/>
</dbReference>
<dbReference type="PANTHER" id="PTHR43179">
    <property type="entry name" value="RHAMNOSYLTRANSFERASE WBBL"/>
    <property type="match status" value="1"/>
</dbReference>
<evidence type="ECO:0000313" key="4">
    <source>
        <dbReference type="Proteomes" id="UP000621898"/>
    </source>
</evidence>
<gene>
    <name evidence="3" type="ORF">GCM10008098_03750</name>
</gene>
<sequence>MGVVQHYPAVNRPEAPVCSVCIANYNGVALLADCLDSVLAQHGDFSVEIIVHDDASTDDSLALLRDRYPQVEVLASAKNVGFCISNNRMAAHARGEYILLLNNDAALFPDALSTLMDTTLGEPSPVILTLPQYDWLTGILVDRGCMLDPFYNPIPNLDPKRTEVAMAIGACLWISRSLWNTLGGFPEWMESIAEDLYLCCFARSCSVGVRTARGSGFRHRLGTSFGGARVDGNRLKSSVRRRRLSERNKTFVLFIFTPTPLMWPLLAIHLIIVLLEGMIVSAIRMNHRIFFDIYANVPRALWHQWKTLRILRRQVRDVRSTPARAYFRVFSPLPRKLLLLLRHGVPRITK</sequence>
<proteinExistence type="predicted"/>
<name>A0ABQ2ZJE2_9GAMM</name>
<keyword evidence="4" id="KW-1185">Reference proteome</keyword>
<keyword evidence="1" id="KW-1133">Transmembrane helix</keyword>
<feature type="transmembrane region" description="Helical" evidence="1">
    <location>
        <begin position="251"/>
        <end position="275"/>
    </location>
</feature>
<dbReference type="Gene3D" id="3.90.550.10">
    <property type="entry name" value="Spore Coat Polysaccharide Biosynthesis Protein SpsA, Chain A"/>
    <property type="match status" value="1"/>
</dbReference>
<dbReference type="RefSeq" id="WP_189439485.1">
    <property type="nucleotide sequence ID" value="NZ_BMXT01000001.1"/>
</dbReference>
<evidence type="ECO:0000259" key="2">
    <source>
        <dbReference type="Pfam" id="PF00535"/>
    </source>
</evidence>
<evidence type="ECO:0000256" key="1">
    <source>
        <dbReference type="SAM" id="Phobius"/>
    </source>
</evidence>
<dbReference type="InterPro" id="IPR029044">
    <property type="entry name" value="Nucleotide-diphossugar_trans"/>
</dbReference>
<dbReference type="Proteomes" id="UP000621898">
    <property type="component" value="Unassembled WGS sequence"/>
</dbReference>
<accession>A0ABQ2ZJE2</accession>
<comment type="caution">
    <text evidence="3">The sequence shown here is derived from an EMBL/GenBank/DDBJ whole genome shotgun (WGS) entry which is preliminary data.</text>
</comment>
<feature type="domain" description="Glycosyltransferase 2-like" evidence="2">
    <location>
        <begin position="19"/>
        <end position="178"/>
    </location>
</feature>